<dbReference type="PROSITE" id="PS50217">
    <property type="entry name" value="BZIP"/>
    <property type="match status" value="1"/>
</dbReference>
<dbReference type="PANTHER" id="PTHR46714">
    <property type="entry name" value="TRANSCRIPTIONAL ACTIVATOR HAC1"/>
    <property type="match status" value="1"/>
</dbReference>
<dbReference type="GO" id="GO:0045944">
    <property type="term" value="P:positive regulation of transcription by RNA polymerase II"/>
    <property type="evidence" value="ECO:0007669"/>
    <property type="project" value="InterPro"/>
</dbReference>
<dbReference type="GO" id="GO:0003677">
    <property type="term" value="F:DNA binding"/>
    <property type="evidence" value="ECO:0007669"/>
    <property type="project" value="UniProtKB-KW"/>
</dbReference>
<feature type="compositionally biased region" description="Polar residues" evidence="8">
    <location>
        <begin position="520"/>
        <end position="547"/>
    </location>
</feature>
<evidence type="ECO:0000256" key="7">
    <source>
        <dbReference type="ARBA" id="ARBA00023242"/>
    </source>
</evidence>
<comment type="subcellular location">
    <subcellularLocation>
        <location evidence="1">Nucleus</location>
    </subcellularLocation>
</comment>
<evidence type="ECO:0000256" key="5">
    <source>
        <dbReference type="ARBA" id="ARBA00023163"/>
    </source>
</evidence>
<reference evidence="10" key="1">
    <citation type="journal article" date="2023" name="Mol. Phylogenet. Evol.">
        <title>Genome-scale phylogeny and comparative genomics of the fungal order Sordariales.</title>
        <authorList>
            <person name="Hensen N."/>
            <person name="Bonometti L."/>
            <person name="Westerberg I."/>
            <person name="Brannstrom I.O."/>
            <person name="Guillou S."/>
            <person name="Cros-Aarteil S."/>
            <person name="Calhoun S."/>
            <person name="Haridas S."/>
            <person name="Kuo A."/>
            <person name="Mondo S."/>
            <person name="Pangilinan J."/>
            <person name="Riley R."/>
            <person name="LaButti K."/>
            <person name="Andreopoulos B."/>
            <person name="Lipzen A."/>
            <person name="Chen C."/>
            <person name="Yan M."/>
            <person name="Daum C."/>
            <person name="Ng V."/>
            <person name="Clum A."/>
            <person name="Steindorff A."/>
            <person name="Ohm R.A."/>
            <person name="Martin F."/>
            <person name="Silar P."/>
            <person name="Natvig D.O."/>
            <person name="Lalanne C."/>
            <person name="Gautier V."/>
            <person name="Ament-Velasquez S.L."/>
            <person name="Kruys A."/>
            <person name="Hutchinson M.I."/>
            <person name="Powell A.J."/>
            <person name="Barry K."/>
            <person name="Miller A.N."/>
            <person name="Grigoriev I.V."/>
            <person name="Debuchy R."/>
            <person name="Gladieux P."/>
            <person name="Hiltunen Thoren M."/>
            <person name="Johannesson H."/>
        </authorList>
    </citation>
    <scope>NUCLEOTIDE SEQUENCE</scope>
    <source>
        <strain evidence="10">CBS 168.71</strain>
    </source>
</reference>
<feature type="compositionally biased region" description="Basic and acidic residues" evidence="8">
    <location>
        <begin position="122"/>
        <end position="136"/>
    </location>
</feature>
<gene>
    <name evidence="10" type="ORF">B0H64DRAFT_63361</name>
</gene>
<evidence type="ECO:0000256" key="3">
    <source>
        <dbReference type="ARBA" id="ARBA00023015"/>
    </source>
</evidence>
<accession>A0AAE0H601</accession>
<comment type="similarity">
    <text evidence="2">Belongs to the bZIP family.</text>
</comment>
<dbReference type="InterPro" id="IPR004827">
    <property type="entry name" value="bZIP"/>
</dbReference>
<keyword evidence="7" id="KW-0539">Nucleus</keyword>
<feature type="region of interest" description="Disordered" evidence="8">
    <location>
        <begin position="78"/>
        <end position="148"/>
    </location>
</feature>
<dbReference type="EMBL" id="JAUEPN010000014">
    <property type="protein sequence ID" value="KAK3290340.1"/>
    <property type="molecule type" value="Genomic_DNA"/>
</dbReference>
<evidence type="ECO:0000256" key="1">
    <source>
        <dbReference type="ARBA" id="ARBA00004123"/>
    </source>
</evidence>
<dbReference type="GO" id="GO:0006986">
    <property type="term" value="P:response to unfolded protein"/>
    <property type="evidence" value="ECO:0007669"/>
    <property type="project" value="UniProtKB-KW"/>
</dbReference>
<proteinExistence type="inferred from homology"/>
<dbReference type="Gene3D" id="1.20.5.170">
    <property type="match status" value="1"/>
</dbReference>
<dbReference type="Proteomes" id="UP001278766">
    <property type="component" value="Unassembled WGS sequence"/>
</dbReference>
<keyword evidence="11" id="KW-1185">Reference proteome</keyword>
<evidence type="ECO:0000313" key="11">
    <source>
        <dbReference type="Proteomes" id="UP001278766"/>
    </source>
</evidence>
<reference evidence="10" key="2">
    <citation type="submission" date="2023-06" db="EMBL/GenBank/DDBJ databases">
        <authorList>
            <consortium name="Lawrence Berkeley National Laboratory"/>
            <person name="Haridas S."/>
            <person name="Hensen N."/>
            <person name="Bonometti L."/>
            <person name="Westerberg I."/>
            <person name="Brannstrom I.O."/>
            <person name="Guillou S."/>
            <person name="Cros-Aarteil S."/>
            <person name="Calhoun S."/>
            <person name="Kuo A."/>
            <person name="Mondo S."/>
            <person name="Pangilinan J."/>
            <person name="Riley R."/>
            <person name="Labutti K."/>
            <person name="Andreopoulos B."/>
            <person name="Lipzen A."/>
            <person name="Chen C."/>
            <person name="Yanf M."/>
            <person name="Daum C."/>
            <person name="Ng V."/>
            <person name="Clum A."/>
            <person name="Steindorff A."/>
            <person name="Ohm R."/>
            <person name="Martin F."/>
            <person name="Silar P."/>
            <person name="Natvig D."/>
            <person name="Lalanne C."/>
            <person name="Gautier V."/>
            <person name="Ament-Velasquez S.L."/>
            <person name="Kruys A."/>
            <person name="Hutchinson M.I."/>
            <person name="Powell A.J."/>
            <person name="Barry K."/>
            <person name="Miller A.N."/>
            <person name="Grigoriev I.V."/>
            <person name="Debuchy R."/>
            <person name="Gladieux P."/>
            <person name="Thoren M.H."/>
            <person name="Johannesson H."/>
        </authorList>
    </citation>
    <scope>NUCLEOTIDE SEQUENCE</scope>
    <source>
        <strain evidence="10">CBS 168.71</strain>
    </source>
</reference>
<sequence length="568" mass="62111">MSEMHSWTRAASPNIKFEGSPAESLLSTPDEMYPSLFGETPAPTSTVNPLEMMSPESISDDNQHDLTMLAGLKAFAQPSLSQSAASVDGTPEPEKKQVKKRKSWGQVLPEPKTNLPPRKRAKTEDEKEQRRVERVLRNRRAAQSSRERKRLEVEGLEQRNKELETALLQAQQMNLRLIEELQTFQSTGGGRTSPSFEGLRQPPVTFSQQLFNSQDGPTMGSAGSLEQMFQSIPSTTNKTVNPASLSPSLSPVAEEADEECEPTTAATPVADAPTMAEANASPDATQHPAEMLCLDLQCRSAEAPPSAWQRASQQQLHPTQAFLLQLQFLLASTSAMLSVCQRPLTQIAISLKAGFSLHPTQPIMNTIIWLVTTPHRSHSRTTSTSTSSSPTASSTARPATSSSRSTSTAAPSQTRRSSTLRLRTLRKILTCSPTLARPLMDATMAVLRLVSTEGFSVDRVSGADQSAAAAANGESQQQLPRRGPVSWPNEAKLPSKEVLLTLLWVLRVEERRLQIREQVKTSSKPGASGVPKTTQPAINKTTYVLNVSSRKRSGEEESRVASLKRRRF</sequence>
<keyword evidence="6" id="KW-0834">Unfolded protein response</keyword>
<dbReference type="PANTHER" id="PTHR46714:SF6">
    <property type="entry name" value="TRANSCRIPTIONAL ACTIVATOR HAC1"/>
    <property type="match status" value="1"/>
</dbReference>
<dbReference type="SUPFAM" id="SSF57959">
    <property type="entry name" value="Leucine zipper domain"/>
    <property type="match status" value="1"/>
</dbReference>
<evidence type="ECO:0000256" key="8">
    <source>
        <dbReference type="SAM" id="MobiDB-lite"/>
    </source>
</evidence>
<feature type="domain" description="BZIP" evidence="9">
    <location>
        <begin position="128"/>
        <end position="186"/>
    </location>
</feature>
<dbReference type="InterPro" id="IPR044280">
    <property type="entry name" value="Hac1/HY5"/>
</dbReference>
<dbReference type="InterPro" id="IPR046347">
    <property type="entry name" value="bZIP_sf"/>
</dbReference>
<dbReference type="AlphaFoldDB" id="A0AAE0H601"/>
<evidence type="ECO:0000256" key="6">
    <source>
        <dbReference type="ARBA" id="ARBA00023230"/>
    </source>
</evidence>
<dbReference type="Pfam" id="PF07716">
    <property type="entry name" value="bZIP_2"/>
    <property type="match status" value="1"/>
</dbReference>
<feature type="region of interest" description="Disordered" evidence="8">
    <location>
        <begin position="236"/>
        <end position="256"/>
    </location>
</feature>
<feature type="compositionally biased region" description="Low complexity" evidence="8">
    <location>
        <begin position="380"/>
        <end position="418"/>
    </location>
</feature>
<feature type="region of interest" description="Disordered" evidence="8">
    <location>
        <begin position="378"/>
        <end position="418"/>
    </location>
</feature>
<comment type="caution">
    <text evidence="10">The sequence shown here is derived from an EMBL/GenBank/DDBJ whole genome shotgun (WGS) entry which is preliminary data.</text>
</comment>
<dbReference type="RefSeq" id="XP_062653854.1">
    <property type="nucleotide sequence ID" value="XM_062808544.1"/>
</dbReference>
<evidence type="ECO:0000256" key="2">
    <source>
        <dbReference type="ARBA" id="ARBA00007163"/>
    </source>
</evidence>
<name>A0AAE0H601_9PEZI</name>
<feature type="region of interest" description="Disordered" evidence="8">
    <location>
        <begin position="519"/>
        <end position="568"/>
    </location>
</feature>
<keyword evidence="4" id="KW-0238">DNA-binding</keyword>
<feature type="region of interest" description="Disordered" evidence="8">
    <location>
        <begin position="1"/>
        <end position="62"/>
    </location>
</feature>
<keyword evidence="3" id="KW-0805">Transcription regulation</keyword>
<dbReference type="GeneID" id="87845492"/>
<organism evidence="10 11">
    <name type="scientific">Chaetomium fimeti</name>
    <dbReference type="NCBI Taxonomy" id="1854472"/>
    <lineage>
        <taxon>Eukaryota</taxon>
        <taxon>Fungi</taxon>
        <taxon>Dikarya</taxon>
        <taxon>Ascomycota</taxon>
        <taxon>Pezizomycotina</taxon>
        <taxon>Sordariomycetes</taxon>
        <taxon>Sordariomycetidae</taxon>
        <taxon>Sordariales</taxon>
        <taxon>Chaetomiaceae</taxon>
        <taxon>Chaetomium</taxon>
    </lineage>
</organism>
<dbReference type="GO" id="GO:0000981">
    <property type="term" value="F:DNA-binding transcription factor activity, RNA polymerase II-specific"/>
    <property type="evidence" value="ECO:0007669"/>
    <property type="project" value="InterPro"/>
</dbReference>
<feature type="region of interest" description="Disordered" evidence="8">
    <location>
        <begin position="469"/>
        <end position="488"/>
    </location>
</feature>
<keyword evidence="5" id="KW-0804">Transcription</keyword>
<evidence type="ECO:0000256" key="4">
    <source>
        <dbReference type="ARBA" id="ARBA00023125"/>
    </source>
</evidence>
<dbReference type="GO" id="GO:0005634">
    <property type="term" value="C:nucleus"/>
    <property type="evidence" value="ECO:0007669"/>
    <property type="project" value="UniProtKB-SubCell"/>
</dbReference>
<evidence type="ECO:0000259" key="9">
    <source>
        <dbReference type="PROSITE" id="PS50217"/>
    </source>
</evidence>
<protein>
    <recommendedName>
        <fullName evidence="9">BZIP domain-containing protein</fullName>
    </recommendedName>
</protein>
<evidence type="ECO:0000313" key="10">
    <source>
        <dbReference type="EMBL" id="KAK3290340.1"/>
    </source>
</evidence>